<protein>
    <submittedName>
        <fullName evidence="1">Uncharacterized protein</fullName>
    </submittedName>
</protein>
<dbReference type="Proteomes" id="UP000069030">
    <property type="component" value="Chromosome"/>
</dbReference>
<reference evidence="1 2" key="1">
    <citation type="journal article" date="2016" name="J. Zhejiang Univ. Sci. B">
        <title>Antibiotic resistance mechanisms of Myroides sp.</title>
        <authorList>
            <person name="Hu S."/>
            <person name="Yuan S."/>
            <person name="Qu H."/>
            <person name="Jiang T."/>
            <person name="Zhou Y."/>
            <person name="Wang M."/>
            <person name="Ming D."/>
        </authorList>
    </citation>
    <scope>NUCLEOTIDE SEQUENCE [LARGE SCALE GENOMIC DNA]</scope>
    <source>
        <strain evidence="1 2">PR63039</strain>
    </source>
</reference>
<gene>
    <name evidence="1" type="ORF">AS202_03450</name>
</gene>
<accession>A0AAI8C367</accession>
<proteinExistence type="predicted"/>
<dbReference type="RefSeq" id="WP_058699125.1">
    <property type="nucleotide sequence ID" value="NZ_CP013690.1"/>
</dbReference>
<dbReference type="KEGG" id="mod:AS202_03450"/>
<evidence type="ECO:0000313" key="1">
    <source>
        <dbReference type="EMBL" id="ALU25269.1"/>
    </source>
</evidence>
<sequence>MENKEDYIFLNDALKLMKERLVNGQFKPFNISFRTFNGQNSSGGKLRTIDGARLLPDKNKQKKEKITMDNVLKEETTKRPPNHWTNRTRNIELPDGSVRKIRIDFIITINDKKVIY</sequence>
<organism evidence="1 2">
    <name type="scientific">Myroides odoratimimus</name>
    <dbReference type="NCBI Taxonomy" id="76832"/>
    <lineage>
        <taxon>Bacteria</taxon>
        <taxon>Pseudomonadati</taxon>
        <taxon>Bacteroidota</taxon>
        <taxon>Flavobacteriia</taxon>
        <taxon>Flavobacteriales</taxon>
        <taxon>Flavobacteriaceae</taxon>
        <taxon>Myroides</taxon>
    </lineage>
</organism>
<dbReference type="EMBL" id="CP013690">
    <property type="protein sequence ID" value="ALU25269.1"/>
    <property type="molecule type" value="Genomic_DNA"/>
</dbReference>
<name>A0AAI8C367_9FLAO</name>
<evidence type="ECO:0000313" key="2">
    <source>
        <dbReference type="Proteomes" id="UP000069030"/>
    </source>
</evidence>
<dbReference type="AlphaFoldDB" id="A0AAI8C367"/>